<dbReference type="AlphaFoldDB" id="A0A814ES16"/>
<dbReference type="OrthoDB" id="2426957at2759"/>
<dbReference type="Pfam" id="PF03184">
    <property type="entry name" value="DDE_1"/>
    <property type="match status" value="1"/>
</dbReference>
<dbReference type="GO" id="GO:0003676">
    <property type="term" value="F:nucleic acid binding"/>
    <property type="evidence" value="ECO:0007669"/>
    <property type="project" value="InterPro"/>
</dbReference>
<gene>
    <name evidence="2" type="ORF">OXX778_LOCUS14865</name>
</gene>
<feature type="domain" description="DDE-1" evidence="1">
    <location>
        <begin position="9"/>
        <end position="109"/>
    </location>
</feature>
<protein>
    <recommendedName>
        <fullName evidence="1">DDE-1 domain-containing protein</fullName>
    </recommendedName>
</protein>
<proteinExistence type="predicted"/>
<dbReference type="Proteomes" id="UP000663879">
    <property type="component" value="Unassembled WGS sequence"/>
</dbReference>
<reference evidence="2" key="1">
    <citation type="submission" date="2021-02" db="EMBL/GenBank/DDBJ databases">
        <authorList>
            <person name="Nowell W R."/>
        </authorList>
    </citation>
    <scope>NUCLEOTIDE SEQUENCE</scope>
    <source>
        <strain evidence="2">Ploen Becks lab</strain>
    </source>
</reference>
<comment type="caution">
    <text evidence="2">The sequence shown here is derived from an EMBL/GenBank/DDBJ whole genome shotgun (WGS) entry which is preliminary data.</text>
</comment>
<sequence length="246" mass="27835">MSNNLTSVKLFIDSARCLQTKSVQDKLKEFDIDSVFIPPRLTNLLQPADVSWFGKLKKEYHEKWNDWFMNAEKSLTCHGNIKSPGYATCIAWLSEICTSFDPNVIKNSFDKCGIVSQYDLHSSLNYIIKNNSIINEEMSENDEIQDFVNNEEFLFDANQIVPNDSQAFIPLTEKSPSTSIASVPIRPFASSPSNTANLPTQFTEMTQNIPHLIQTIVPSIYTNLLTTSQANFHSFQTHPDSLPSQM</sequence>
<organism evidence="2 3">
    <name type="scientific">Brachionus calyciflorus</name>
    <dbReference type="NCBI Taxonomy" id="104777"/>
    <lineage>
        <taxon>Eukaryota</taxon>
        <taxon>Metazoa</taxon>
        <taxon>Spiralia</taxon>
        <taxon>Gnathifera</taxon>
        <taxon>Rotifera</taxon>
        <taxon>Eurotatoria</taxon>
        <taxon>Monogononta</taxon>
        <taxon>Pseudotrocha</taxon>
        <taxon>Ploima</taxon>
        <taxon>Brachionidae</taxon>
        <taxon>Brachionus</taxon>
    </lineage>
</organism>
<name>A0A814ES16_9BILA</name>
<evidence type="ECO:0000313" key="2">
    <source>
        <dbReference type="EMBL" id="CAF0969922.1"/>
    </source>
</evidence>
<evidence type="ECO:0000313" key="3">
    <source>
        <dbReference type="Proteomes" id="UP000663879"/>
    </source>
</evidence>
<accession>A0A814ES16</accession>
<dbReference type="EMBL" id="CAJNOC010003150">
    <property type="protein sequence ID" value="CAF0969922.1"/>
    <property type="molecule type" value="Genomic_DNA"/>
</dbReference>
<evidence type="ECO:0000259" key="1">
    <source>
        <dbReference type="Pfam" id="PF03184"/>
    </source>
</evidence>
<dbReference type="InterPro" id="IPR004875">
    <property type="entry name" value="DDE_SF_endonuclease_dom"/>
</dbReference>
<keyword evidence="3" id="KW-1185">Reference proteome</keyword>